<evidence type="ECO:0000313" key="2">
    <source>
        <dbReference type="Proteomes" id="UP000324176"/>
    </source>
</evidence>
<dbReference type="SUPFAM" id="SSF109709">
    <property type="entry name" value="KorB DNA-binding domain-like"/>
    <property type="match status" value="1"/>
</dbReference>
<reference evidence="1 2" key="1">
    <citation type="submission" date="2019-07" db="EMBL/GenBank/DDBJ databases">
        <title>Active sludge and wastewater microbial communities from Klosterneuburg, Austria.</title>
        <authorList>
            <person name="Wagner M."/>
        </authorList>
    </citation>
    <scope>NUCLEOTIDE SEQUENCE [LARGE SCALE GENOMIC DNA]</scope>
    <source>
        <strain evidence="1 2">Nm2</strain>
    </source>
</reference>
<dbReference type="Proteomes" id="UP000324176">
    <property type="component" value="Unassembled WGS sequence"/>
</dbReference>
<organism evidence="1 2">
    <name type="scientific">Nitrosomonas communis</name>
    <dbReference type="NCBI Taxonomy" id="44574"/>
    <lineage>
        <taxon>Bacteria</taxon>
        <taxon>Pseudomonadati</taxon>
        <taxon>Pseudomonadota</taxon>
        <taxon>Betaproteobacteria</taxon>
        <taxon>Nitrosomonadales</taxon>
        <taxon>Nitrosomonadaceae</taxon>
        <taxon>Nitrosomonas</taxon>
    </lineage>
</organism>
<comment type="caution">
    <text evidence="1">The sequence shown here is derived from an EMBL/GenBank/DDBJ whole genome shotgun (WGS) entry which is preliminary data.</text>
</comment>
<dbReference type="EMBL" id="VNHT01000025">
    <property type="protein sequence ID" value="TYP87360.1"/>
    <property type="molecule type" value="Genomic_DNA"/>
</dbReference>
<accession>A0A5D3YBU4</accession>
<evidence type="ECO:0008006" key="3">
    <source>
        <dbReference type="Google" id="ProtNLM"/>
    </source>
</evidence>
<name>A0A5D3YBU4_9PROT</name>
<sequence>MKCRSGRKLVTLPNSEIAKTRPWDTVATSLQLALARGHRWLAMLESGKVKSLKQIATREGVDSSYVSRMVNLTTLAPDIIASILDDTLQNHITLFDLAVDLPVLWEEQRERIKHT</sequence>
<proteinExistence type="predicted"/>
<dbReference type="AlphaFoldDB" id="A0A5D3YBU4"/>
<protein>
    <recommendedName>
        <fullName evidence="3">LacI family transcriptional regulator</fullName>
    </recommendedName>
</protein>
<dbReference type="Gene3D" id="1.10.10.2830">
    <property type="match status" value="1"/>
</dbReference>
<gene>
    <name evidence="1" type="ORF">BCL69_102514</name>
</gene>
<evidence type="ECO:0000313" key="1">
    <source>
        <dbReference type="EMBL" id="TYP87360.1"/>
    </source>
</evidence>